<protein>
    <recommendedName>
        <fullName evidence="2">Peptidase M60 domain-containing protein</fullName>
    </recommendedName>
</protein>
<dbReference type="InterPro" id="IPR031161">
    <property type="entry name" value="Peptidase_M60_dom"/>
</dbReference>
<dbReference type="Gene3D" id="3.40.390.80">
    <property type="entry name" value="Peptidase M60, enhancin-like domain 2"/>
    <property type="match status" value="1"/>
</dbReference>
<dbReference type="OrthoDB" id="10260387at2759"/>
<dbReference type="AlphaFoldDB" id="A0A8T2JA19"/>
<gene>
    <name evidence="3" type="ORF">GDO86_006086</name>
</gene>
<feature type="domain" description="Peptidase M60" evidence="2">
    <location>
        <begin position="523"/>
        <end position="816"/>
    </location>
</feature>
<sequence>MMCNEDYHSLVNGVGSLDLSGDAIPCKLLITGDTSFPVLVTPNKDVLIAAARYGKGKMVVLAHEAYLNKKEFMAFLQNAVSWLSPHSAAVIRVNSALNLLANTLKASGKDVQTGSLSHGLEVLCIDGYDDSKSQEIISFVHEGGGLLIGAQAWHWSYSHKENVLNHFPGNKISSVSGIYFFKNSGEKGKFLLTENVPDTPLFTNVDFSEDLKILLNGVSYLDINGEACPSHLLLHGVLTFPIGLTDKHGCFLGGAYYGKGRVVVISHEVLLCKPELKNVILNAISWLDIGQKKNIGVRTDMQNVKQVLDSGNVPCHLTNLVPGLSVYCCDSYSDSEVEAIHQFVAEGGGLLIGGQSWYWSSINLDDDVVCNYPGNKILNKFGITIMDTTVYRGRYKTISPKEANKQYHFFKVICNLQDELKSSDGLKPPLSTWLLKFKEDLPVFMRLPASPITSSTQNQFVETVNMFGPKVSKENPENINSRQDFIFWCANECCIVSQITDGSSIREPSFIFETDATNPEDQEAWRSTGLYLNPRTTAVFEFPPSVVRHGIQVQIGCQSNDLSSLEADLRAPVKVRRVKVFSQKISISWFFGGLLYIILKKNSNLGIFLIKVNGANPVPTFIKGKSSRESWLQRTRHLPAPWAELITDNIILTVRSDAIRSLDDPEALLSFWDKVMVAVAELAAIPTKFPRPERIVTSSLKTYMHSGYPILFLAGSVRELINLNFIKEEGFWGPILGLGQNQQLPNWKFTDEICALWPLYVHETVAGMTWDQANPSLMPKQRAERIQNYVHNGCKLRDWKSWTALETFLQLQEGFGWETYKRVFKKYQTITDVKGDNTFQMNLWVKTFSDAVETNLVPFFEEWGWPIDDSIRNDLSELPAWEKNAMKPYFPKKGK</sequence>
<evidence type="ECO:0000256" key="1">
    <source>
        <dbReference type="ARBA" id="ARBA00009770"/>
    </source>
</evidence>
<dbReference type="Proteomes" id="UP000812440">
    <property type="component" value="Chromosome 3"/>
</dbReference>
<dbReference type="InterPro" id="IPR042279">
    <property type="entry name" value="Pep_M60_3"/>
</dbReference>
<dbReference type="InterPro" id="IPR035423">
    <property type="entry name" value="M60-like_N"/>
</dbReference>
<name>A0A8T2JA19_9PIPI</name>
<dbReference type="PANTHER" id="PTHR15730">
    <property type="entry name" value="EXPERIMENTAL AUTOIMMUNE PROSTATITIS ANTIGEN 2-RELATED"/>
    <property type="match status" value="1"/>
</dbReference>
<dbReference type="SUPFAM" id="SSF52317">
    <property type="entry name" value="Class I glutamine amidotransferase-like"/>
    <property type="match status" value="1"/>
</dbReference>
<dbReference type="GO" id="GO:0090314">
    <property type="term" value="P:positive regulation of protein targeting to membrane"/>
    <property type="evidence" value="ECO:0007669"/>
    <property type="project" value="TreeGrafter"/>
</dbReference>
<evidence type="ECO:0000313" key="4">
    <source>
        <dbReference type="Proteomes" id="UP000812440"/>
    </source>
</evidence>
<dbReference type="SMART" id="SM01276">
    <property type="entry name" value="M60-like"/>
    <property type="match status" value="1"/>
</dbReference>
<comment type="similarity">
    <text evidence="1">Belongs to the TCAF family.</text>
</comment>
<accession>A0A8T2JA19</accession>
<dbReference type="PANTHER" id="PTHR15730:SF5">
    <property type="entry name" value="SI:CH211-210B2.2-RELATED"/>
    <property type="match status" value="1"/>
</dbReference>
<dbReference type="GO" id="GO:0044325">
    <property type="term" value="F:transmembrane transporter binding"/>
    <property type="evidence" value="ECO:0007669"/>
    <property type="project" value="TreeGrafter"/>
</dbReference>
<proteinExistence type="inferred from homology"/>
<keyword evidence="4" id="KW-1185">Reference proteome</keyword>
<dbReference type="InterPro" id="IPR051244">
    <property type="entry name" value="TCAF"/>
</dbReference>
<evidence type="ECO:0000313" key="3">
    <source>
        <dbReference type="EMBL" id="KAG8440150.1"/>
    </source>
</evidence>
<organism evidence="3 4">
    <name type="scientific">Hymenochirus boettgeri</name>
    <name type="common">Congo dwarf clawed frog</name>
    <dbReference type="NCBI Taxonomy" id="247094"/>
    <lineage>
        <taxon>Eukaryota</taxon>
        <taxon>Metazoa</taxon>
        <taxon>Chordata</taxon>
        <taxon>Craniata</taxon>
        <taxon>Vertebrata</taxon>
        <taxon>Euteleostomi</taxon>
        <taxon>Amphibia</taxon>
        <taxon>Batrachia</taxon>
        <taxon>Anura</taxon>
        <taxon>Pipoidea</taxon>
        <taxon>Pipidae</taxon>
        <taxon>Pipinae</taxon>
        <taxon>Hymenochirus</taxon>
    </lineage>
</organism>
<dbReference type="PROSITE" id="PS51723">
    <property type="entry name" value="PEPTIDASE_M60"/>
    <property type="match status" value="1"/>
</dbReference>
<evidence type="ECO:0000259" key="2">
    <source>
        <dbReference type="PROSITE" id="PS51723"/>
    </source>
</evidence>
<dbReference type="GO" id="GO:0005886">
    <property type="term" value="C:plasma membrane"/>
    <property type="evidence" value="ECO:0007669"/>
    <property type="project" value="TreeGrafter"/>
</dbReference>
<dbReference type="InterPro" id="IPR029062">
    <property type="entry name" value="Class_I_gatase-like"/>
</dbReference>
<comment type="caution">
    <text evidence="3">The sequence shown here is derived from an EMBL/GenBank/DDBJ whole genome shotgun (WGS) entry which is preliminary data.</text>
</comment>
<dbReference type="Gene3D" id="1.10.390.30">
    <property type="entry name" value="Peptidase M60, enhancin-like domain 3"/>
    <property type="match status" value="1"/>
</dbReference>
<dbReference type="Pfam" id="PF13402">
    <property type="entry name" value="Peptidase_M60"/>
    <property type="match status" value="1"/>
</dbReference>
<dbReference type="Pfam" id="PF17291">
    <property type="entry name" value="M60-like_N"/>
    <property type="match status" value="1"/>
</dbReference>
<reference evidence="3" key="1">
    <citation type="thesis" date="2020" institute="ProQuest LLC" country="789 East Eisenhower Parkway, Ann Arbor, MI, USA">
        <title>Comparative Genomics and Chromosome Evolution.</title>
        <authorList>
            <person name="Mudd A.B."/>
        </authorList>
    </citation>
    <scope>NUCLEOTIDE SEQUENCE</scope>
    <source>
        <strain evidence="3">Female2</strain>
        <tissue evidence="3">Blood</tissue>
    </source>
</reference>
<dbReference type="EMBL" id="JAACNH010000006">
    <property type="protein sequence ID" value="KAG8440150.1"/>
    <property type="molecule type" value="Genomic_DNA"/>
</dbReference>